<reference evidence="1" key="1">
    <citation type="journal article" date="2009" name="Science">
        <title>Extensive, recent intron gains in Daphnia populations.</title>
        <authorList>
            <person name="Li W."/>
            <person name="Tucker A.E."/>
            <person name="Sung W."/>
            <person name="Thomas W.K."/>
            <person name="Lynch M."/>
        </authorList>
    </citation>
    <scope>NUCLEOTIDE SEQUENCE</scope>
</reference>
<proteinExistence type="evidence at transcript level"/>
<feature type="non-terminal residue" evidence="1">
    <location>
        <position position="74"/>
    </location>
</feature>
<dbReference type="EMBL" id="GQ985179">
    <property type="protein sequence ID" value="ACZ68423.1"/>
    <property type="molecule type" value="mRNA"/>
</dbReference>
<feature type="non-terminal residue" evidence="1">
    <location>
        <position position="1"/>
    </location>
</feature>
<sequence>VENLQAFIGPSDRCHLVALWFLLHRFVHGQLGCLLDRFPSRLARQLAGRLVHPVQGPVRPAKRHRRRHLLRTHG</sequence>
<protein>
    <submittedName>
        <fullName evidence="1">Dappu_313288-like protein</fullName>
    </submittedName>
</protein>
<dbReference type="AlphaFoldDB" id="D8VF03"/>
<name>D8VF03_9CRUS</name>
<accession>D8VF03</accession>
<organism evidence="1">
    <name type="scientific">Daphnia ambigua</name>
    <dbReference type="NCBI Taxonomy" id="77756"/>
    <lineage>
        <taxon>Eukaryota</taxon>
        <taxon>Metazoa</taxon>
        <taxon>Ecdysozoa</taxon>
        <taxon>Arthropoda</taxon>
        <taxon>Crustacea</taxon>
        <taxon>Branchiopoda</taxon>
        <taxon>Diplostraca</taxon>
        <taxon>Cladocera</taxon>
        <taxon>Anomopoda</taxon>
        <taxon>Daphniidae</taxon>
        <taxon>Daphnia</taxon>
    </lineage>
</organism>
<evidence type="ECO:0000313" key="1">
    <source>
        <dbReference type="EMBL" id="ACZ68423.1"/>
    </source>
</evidence>